<dbReference type="InterPro" id="IPR019557">
    <property type="entry name" value="AminoTfrase-like_pln_mobile"/>
</dbReference>
<protein>
    <recommendedName>
        <fullName evidence="1">Aminotransferase-like plant mobile domain-containing protein</fullName>
    </recommendedName>
</protein>
<sequence length="104" mass="12048">MHGATTLTFLYRSLSKVVDGDTYFSGLATLLQCWIYENFPAIGTKPKTITIEMPRAYKWKKQPCCKYPLSAFDDISIDMVNWQPYEDYNPLDKLSIESTLCRSY</sequence>
<dbReference type="PANTHER" id="PTHR46033">
    <property type="entry name" value="PROTEIN MAIN-LIKE 2"/>
    <property type="match status" value="1"/>
</dbReference>
<dbReference type="HOGENOM" id="CLU_2253727_0_0_1"/>
<dbReference type="EMBL" id="KI392290">
    <property type="protein sequence ID" value="ERN18053.1"/>
    <property type="molecule type" value="Genomic_DNA"/>
</dbReference>
<dbReference type="GO" id="GO:0010073">
    <property type="term" value="P:meristem maintenance"/>
    <property type="evidence" value="ECO:0007669"/>
    <property type="project" value="InterPro"/>
</dbReference>
<evidence type="ECO:0000313" key="2">
    <source>
        <dbReference type="EMBL" id="ERN18053.1"/>
    </source>
</evidence>
<dbReference type="Proteomes" id="UP000017836">
    <property type="component" value="Unassembled WGS sequence"/>
</dbReference>
<feature type="domain" description="Aminotransferase-like plant mobile" evidence="1">
    <location>
        <begin position="3"/>
        <end position="102"/>
    </location>
</feature>
<organism evidence="2 3">
    <name type="scientific">Amborella trichopoda</name>
    <dbReference type="NCBI Taxonomy" id="13333"/>
    <lineage>
        <taxon>Eukaryota</taxon>
        <taxon>Viridiplantae</taxon>
        <taxon>Streptophyta</taxon>
        <taxon>Embryophyta</taxon>
        <taxon>Tracheophyta</taxon>
        <taxon>Spermatophyta</taxon>
        <taxon>Magnoliopsida</taxon>
        <taxon>Amborellales</taxon>
        <taxon>Amborellaceae</taxon>
        <taxon>Amborella</taxon>
    </lineage>
</organism>
<evidence type="ECO:0000259" key="1">
    <source>
        <dbReference type="Pfam" id="PF10536"/>
    </source>
</evidence>
<proteinExistence type="predicted"/>
<dbReference type="PANTHER" id="PTHR46033:SF1">
    <property type="entry name" value="PROTEIN MAIN-LIKE 2"/>
    <property type="match status" value="1"/>
</dbReference>
<dbReference type="Gramene" id="ERN18053">
    <property type="protein sequence ID" value="ERN18053"/>
    <property type="gene ID" value="AMTR_s00046p00203250"/>
</dbReference>
<dbReference type="Pfam" id="PF10536">
    <property type="entry name" value="PMD"/>
    <property type="match status" value="1"/>
</dbReference>
<dbReference type="InterPro" id="IPR044824">
    <property type="entry name" value="MAIN-like"/>
</dbReference>
<dbReference type="AlphaFoldDB" id="U5DCD4"/>
<gene>
    <name evidence="2" type="ORF">AMTR_s00046p00203250</name>
</gene>
<name>U5DCD4_AMBTC</name>
<accession>U5DCD4</accession>
<evidence type="ECO:0000313" key="3">
    <source>
        <dbReference type="Proteomes" id="UP000017836"/>
    </source>
</evidence>
<reference evidence="3" key="1">
    <citation type="journal article" date="2013" name="Science">
        <title>The Amborella genome and the evolution of flowering plants.</title>
        <authorList>
            <consortium name="Amborella Genome Project"/>
        </authorList>
    </citation>
    <scope>NUCLEOTIDE SEQUENCE [LARGE SCALE GENOMIC DNA]</scope>
</reference>
<keyword evidence="3" id="KW-1185">Reference proteome</keyword>